<feature type="transmembrane region" description="Helical" evidence="8">
    <location>
        <begin position="327"/>
        <end position="350"/>
    </location>
</feature>
<evidence type="ECO:0000256" key="8">
    <source>
        <dbReference type="SAM" id="Phobius"/>
    </source>
</evidence>
<dbReference type="PANTHER" id="PTHR21143">
    <property type="entry name" value="INVERTEBRATE GUSTATORY RECEPTOR"/>
    <property type="match status" value="1"/>
</dbReference>
<name>A0ABP1PWI6_9HEXA</name>
<evidence type="ECO:0000256" key="4">
    <source>
        <dbReference type="ARBA" id="ARBA00022989"/>
    </source>
</evidence>
<dbReference type="InterPro" id="IPR013604">
    <property type="entry name" value="7TM_chemorcpt"/>
</dbReference>
<feature type="transmembrane region" description="Helical" evidence="8">
    <location>
        <begin position="182"/>
        <end position="203"/>
    </location>
</feature>
<accession>A0ABP1PWI6</accession>
<dbReference type="Proteomes" id="UP001642540">
    <property type="component" value="Unassembled WGS sequence"/>
</dbReference>
<comment type="caution">
    <text evidence="9">The sequence shown here is derived from an EMBL/GenBank/DDBJ whole genome shotgun (WGS) entry which is preliminary data.</text>
</comment>
<organism evidence="9 10">
    <name type="scientific">Orchesella dallaii</name>
    <dbReference type="NCBI Taxonomy" id="48710"/>
    <lineage>
        <taxon>Eukaryota</taxon>
        <taxon>Metazoa</taxon>
        <taxon>Ecdysozoa</taxon>
        <taxon>Arthropoda</taxon>
        <taxon>Hexapoda</taxon>
        <taxon>Collembola</taxon>
        <taxon>Entomobryomorpha</taxon>
        <taxon>Entomobryoidea</taxon>
        <taxon>Orchesellidae</taxon>
        <taxon>Orchesellinae</taxon>
        <taxon>Orchesella</taxon>
    </lineage>
</organism>
<evidence type="ECO:0000256" key="1">
    <source>
        <dbReference type="ARBA" id="ARBA00004651"/>
    </source>
</evidence>
<dbReference type="EMBL" id="CAXLJM020000014">
    <property type="protein sequence ID" value="CAL8080297.1"/>
    <property type="molecule type" value="Genomic_DNA"/>
</dbReference>
<keyword evidence="4 8" id="KW-1133">Transmembrane helix</keyword>
<evidence type="ECO:0008006" key="11">
    <source>
        <dbReference type="Google" id="ProtNLM"/>
    </source>
</evidence>
<evidence type="ECO:0000256" key="3">
    <source>
        <dbReference type="ARBA" id="ARBA00022692"/>
    </source>
</evidence>
<dbReference type="Pfam" id="PF08395">
    <property type="entry name" value="7tm_7"/>
    <property type="match status" value="1"/>
</dbReference>
<feature type="transmembrane region" description="Helical" evidence="8">
    <location>
        <begin position="299"/>
        <end position="321"/>
    </location>
</feature>
<reference evidence="9 10" key="1">
    <citation type="submission" date="2024-08" db="EMBL/GenBank/DDBJ databases">
        <authorList>
            <person name="Cucini C."/>
            <person name="Frati F."/>
        </authorList>
    </citation>
    <scope>NUCLEOTIDE SEQUENCE [LARGE SCALE GENOMIC DNA]</scope>
</reference>
<feature type="transmembrane region" description="Helical" evidence="8">
    <location>
        <begin position="231"/>
        <end position="250"/>
    </location>
</feature>
<evidence type="ECO:0000313" key="9">
    <source>
        <dbReference type="EMBL" id="CAL8080297.1"/>
    </source>
</evidence>
<feature type="transmembrane region" description="Helical" evidence="8">
    <location>
        <begin position="118"/>
        <end position="141"/>
    </location>
</feature>
<evidence type="ECO:0000256" key="6">
    <source>
        <dbReference type="ARBA" id="ARBA00023170"/>
    </source>
</evidence>
<keyword evidence="7" id="KW-0807">Transducer</keyword>
<sequence>MIEPEQTTALNKFISGNKSQIRPKAIGKTSRDVITSSQDPFITNTIINGAKWVFFSNCIVAFWPFSIKTTQDTQQKYLNFHFPTIGLFVTICYILLNVLYLTHYFIVKFHEYALQMQAFDHICLIIWDCMIIGGGTLCRIYGIWRMPKLHSFWNKIVNIVGQCTNLSSEREIKEKFRKLEKWGLKWFVTFTAIGIINGSAVFYNDLYNHNEPLLKVIIIEYIDTVISSHNASAFFLIFFIKIMTHGFIICRRKLEQTSNQNTDNIMFSTHNLKEKIDLQEVFKLIRDLEECVASFNTTFVFILFLEVTFSFWQVMFSLYFFHAVDPLSNFLAGINMMIPILSYSTCLVCLCHESSKLTGECQKMVGIFQELPISTAEDNRKVQLLVSRLTSEPPQIEVSQLFYIRESLLGSALNTLATYFIVLMQMRQMTQDTSPGAVRV</sequence>
<evidence type="ECO:0000313" key="10">
    <source>
        <dbReference type="Proteomes" id="UP001642540"/>
    </source>
</evidence>
<keyword evidence="3 8" id="KW-0812">Transmembrane</keyword>
<feature type="transmembrane region" description="Helical" evidence="8">
    <location>
        <begin position="85"/>
        <end position="106"/>
    </location>
</feature>
<keyword evidence="10" id="KW-1185">Reference proteome</keyword>
<keyword evidence="6" id="KW-0675">Receptor</keyword>
<keyword evidence="5 8" id="KW-0472">Membrane</keyword>
<proteinExistence type="predicted"/>
<evidence type="ECO:0000256" key="5">
    <source>
        <dbReference type="ARBA" id="ARBA00023136"/>
    </source>
</evidence>
<gene>
    <name evidence="9" type="ORF">ODALV1_LOCUS4604</name>
</gene>
<protein>
    <recommendedName>
        <fullName evidence="11">Gustatory receptor</fullName>
    </recommendedName>
</protein>
<evidence type="ECO:0000256" key="7">
    <source>
        <dbReference type="ARBA" id="ARBA00023224"/>
    </source>
</evidence>
<keyword evidence="2" id="KW-1003">Cell membrane</keyword>
<comment type="subcellular location">
    <subcellularLocation>
        <location evidence="1">Cell membrane</location>
        <topology evidence="1">Multi-pass membrane protein</topology>
    </subcellularLocation>
</comment>
<dbReference type="PANTHER" id="PTHR21143:SF104">
    <property type="entry name" value="GUSTATORY RECEPTOR 8A-RELATED"/>
    <property type="match status" value="1"/>
</dbReference>
<evidence type="ECO:0000256" key="2">
    <source>
        <dbReference type="ARBA" id="ARBA00022475"/>
    </source>
</evidence>